<sequence>IIKESGQPVLTPSIQTDQKSLAAGNELSQIGTLTRPPISATDDITSDSNYYRDLLYDVFETIRSASQDSQQELLQMIRNHSPIQNIRVYLDSILRHAHAHERNQEAPRRSKKARHNTGVDTPQFRPQIMDIRYLCGSAPYRVPAKPWTSVTDDDDLVSHLISLYMTWDYPFYAFIDRETFLVHMRNGSLHSDFCTPFLVNAMLANACDYSQYSEAYTTPGDIKTKGAEFLAEAEGYMRLYLFDRGSGTRLATLQATLLLYERYSNLGNDDFGYTMLHQATEMAEEMGIINHKKLNLNRSQMSEEMIRSLKRTSWGLFQVDTIVHTNFLRPSRVNQVSIDRIEATKGDDDTWMPYPVPGHTRPSHMGLYFDKACDLSYIARDISRSMPIARQGTSDANMSKQENYNRLCQWKSTLPEAFKASEKPAPHILLLGMRYNALVINLCCDNFGYYSSFSNLQKRTPLFFSPDSEQSADQIALSSAREISALTQVMQSEYGIQYGHLFTMYAVNVALYTLLEQPAFDIFDSDFLCLTSAFSTIARRSPVGRSLFHFFKLSVQSQQYQKQGGNPVKFEDLPRTIREIFSQDLQPQTPEQWKKVSKSEGGTLYGDNLERNPGDFPPPGLKGMISEYEKLSVGKEGRPHGYPKGSDF</sequence>
<dbReference type="InterPro" id="IPR007219">
    <property type="entry name" value="XnlR_reg_dom"/>
</dbReference>
<reference evidence="4" key="2">
    <citation type="submission" date="2023-01" db="EMBL/GenBank/DDBJ databases">
        <authorList>
            <person name="Petersen C."/>
        </authorList>
    </citation>
    <scope>NUCLEOTIDE SEQUENCE</scope>
    <source>
        <strain evidence="4">IBT 15450</strain>
    </source>
</reference>
<dbReference type="GO" id="GO:0006351">
    <property type="term" value="P:DNA-templated transcription"/>
    <property type="evidence" value="ECO:0007669"/>
    <property type="project" value="InterPro"/>
</dbReference>
<gene>
    <name evidence="4" type="ORF">N7460_000677</name>
</gene>
<evidence type="ECO:0000256" key="2">
    <source>
        <dbReference type="SAM" id="MobiDB-lite"/>
    </source>
</evidence>
<dbReference type="InterPro" id="IPR053187">
    <property type="entry name" value="Notoamide_regulator"/>
</dbReference>
<reference evidence="4" key="1">
    <citation type="journal article" date="2023" name="IMA Fungus">
        <title>Comparative genomic study of the Penicillium genus elucidates a diverse pangenome and 15 lateral gene transfer events.</title>
        <authorList>
            <person name="Petersen C."/>
            <person name="Sorensen T."/>
            <person name="Nielsen M.R."/>
            <person name="Sondergaard T.E."/>
            <person name="Sorensen J.L."/>
            <person name="Fitzpatrick D.A."/>
            <person name="Frisvad J.C."/>
            <person name="Nielsen K.L."/>
        </authorList>
    </citation>
    <scope>NUCLEOTIDE SEQUENCE</scope>
    <source>
        <strain evidence="4">IBT 15450</strain>
    </source>
</reference>
<proteinExistence type="predicted"/>
<dbReference type="Proteomes" id="UP001219568">
    <property type="component" value="Unassembled WGS sequence"/>
</dbReference>
<accession>A0AAD6NDW2</accession>
<dbReference type="Pfam" id="PF04082">
    <property type="entry name" value="Fungal_trans"/>
    <property type="match status" value="1"/>
</dbReference>
<dbReference type="EMBL" id="JAQJZL010000001">
    <property type="protein sequence ID" value="KAJ6057403.1"/>
    <property type="molecule type" value="Genomic_DNA"/>
</dbReference>
<dbReference type="CDD" id="cd12148">
    <property type="entry name" value="fungal_TF_MHR"/>
    <property type="match status" value="1"/>
</dbReference>
<evidence type="ECO:0000313" key="4">
    <source>
        <dbReference type="EMBL" id="KAJ6057403.1"/>
    </source>
</evidence>
<dbReference type="PANTHER" id="PTHR47256:SF5">
    <property type="entry name" value="ZN(II)2CYS6 TRANSCRIPTION FACTOR (EUROFUNG)"/>
    <property type="match status" value="1"/>
</dbReference>
<keyword evidence="1" id="KW-0539">Nucleus</keyword>
<evidence type="ECO:0000259" key="3">
    <source>
        <dbReference type="Pfam" id="PF04082"/>
    </source>
</evidence>
<evidence type="ECO:0000313" key="5">
    <source>
        <dbReference type="Proteomes" id="UP001219568"/>
    </source>
</evidence>
<dbReference type="PANTHER" id="PTHR47256">
    <property type="entry name" value="ZN(II)2CYS6 TRANSCRIPTION FACTOR (EUROFUNG)-RELATED"/>
    <property type="match status" value="1"/>
</dbReference>
<evidence type="ECO:0000256" key="1">
    <source>
        <dbReference type="ARBA" id="ARBA00023242"/>
    </source>
</evidence>
<feature type="region of interest" description="Disordered" evidence="2">
    <location>
        <begin position="587"/>
        <end position="623"/>
    </location>
</feature>
<organism evidence="4 5">
    <name type="scientific">Penicillium canescens</name>
    <dbReference type="NCBI Taxonomy" id="5083"/>
    <lineage>
        <taxon>Eukaryota</taxon>
        <taxon>Fungi</taxon>
        <taxon>Dikarya</taxon>
        <taxon>Ascomycota</taxon>
        <taxon>Pezizomycotina</taxon>
        <taxon>Eurotiomycetes</taxon>
        <taxon>Eurotiomycetidae</taxon>
        <taxon>Eurotiales</taxon>
        <taxon>Aspergillaceae</taxon>
        <taxon>Penicillium</taxon>
    </lineage>
</organism>
<keyword evidence="5" id="KW-1185">Reference proteome</keyword>
<name>A0AAD6NDW2_PENCN</name>
<comment type="caution">
    <text evidence="4">The sequence shown here is derived from an EMBL/GenBank/DDBJ whole genome shotgun (WGS) entry which is preliminary data.</text>
</comment>
<feature type="domain" description="Xylanolytic transcriptional activator regulatory" evidence="3">
    <location>
        <begin position="162"/>
        <end position="370"/>
    </location>
</feature>
<feature type="non-terminal residue" evidence="4">
    <location>
        <position position="648"/>
    </location>
</feature>
<dbReference type="AlphaFoldDB" id="A0AAD6NDW2"/>
<protein>
    <submittedName>
        <fullName evidence="4">Pathway-specific regulatory protein</fullName>
    </submittedName>
</protein>
<dbReference type="GO" id="GO:0003677">
    <property type="term" value="F:DNA binding"/>
    <property type="evidence" value="ECO:0007669"/>
    <property type="project" value="InterPro"/>
</dbReference>
<dbReference type="GO" id="GO:0008270">
    <property type="term" value="F:zinc ion binding"/>
    <property type="evidence" value="ECO:0007669"/>
    <property type="project" value="InterPro"/>
</dbReference>
<feature type="region of interest" description="Disordered" evidence="2">
    <location>
        <begin position="100"/>
        <end position="121"/>
    </location>
</feature>